<name>A0AA90NL58_9GAMM</name>
<dbReference type="Proteomes" id="UP001178148">
    <property type="component" value="Unassembled WGS sequence"/>
</dbReference>
<dbReference type="Pfam" id="PF07023">
    <property type="entry name" value="DUF1315"/>
    <property type="match status" value="1"/>
</dbReference>
<protein>
    <submittedName>
        <fullName evidence="1">DUF1315 family protein</fullName>
    </submittedName>
</protein>
<sequence>MRFEDFLSKITPELYKTLRRSLELGKWPDGSLLKPEQKSATLQALMIYECKEIPEKERIGYMPQHCKSKRPKRDDTVDSIIQFKL</sequence>
<dbReference type="InterPro" id="IPR009749">
    <property type="entry name" value="DUF1315"/>
</dbReference>
<reference evidence="1 2" key="1">
    <citation type="journal article" date="2023" name="bioRxiv">
        <title>An intranuclear bacterial parasite of deep-sea mussels expresses apoptosis inhibitors acquired from its host.</title>
        <authorList>
            <person name="Gonzalez Porras M.A."/>
            <person name="Assie A."/>
            <person name="Tietjen M."/>
            <person name="Violette M."/>
            <person name="Kleiner M."/>
            <person name="Gruber-Vodicka H."/>
            <person name="Dubilier N."/>
            <person name="Leisch N."/>
        </authorList>
    </citation>
    <scope>NUCLEOTIDE SEQUENCE [LARGE SCALE GENOMIC DNA]</scope>
    <source>
        <strain evidence="1">IAP13</strain>
    </source>
</reference>
<proteinExistence type="predicted"/>
<gene>
    <name evidence="1" type="ORF">QS748_07245</name>
</gene>
<evidence type="ECO:0000313" key="2">
    <source>
        <dbReference type="Proteomes" id="UP001178148"/>
    </source>
</evidence>
<organism evidence="1 2">
    <name type="scientific">Candidatus Endonucleibacter bathymodioli</name>
    <dbReference type="NCBI Taxonomy" id="539814"/>
    <lineage>
        <taxon>Bacteria</taxon>
        <taxon>Pseudomonadati</taxon>
        <taxon>Pseudomonadota</taxon>
        <taxon>Gammaproteobacteria</taxon>
        <taxon>Oceanospirillales</taxon>
        <taxon>Endozoicomonadaceae</taxon>
        <taxon>Candidatus Endonucleibacter</taxon>
    </lineage>
</organism>
<comment type="caution">
    <text evidence="1">The sequence shown here is derived from an EMBL/GenBank/DDBJ whole genome shotgun (WGS) entry which is preliminary data.</text>
</comment>
<dbReference type="AlphaFoldDB" id="A0AA90NL58"/>
<dbReference type="EMBL" id="JASXSV010000009">
    <property type="protein sequence ID" value="MDP0588984.1"/>
    <property type="molecule type" value="Genomic_DNA"/>
</dbReference>
<keyword evidence="2" id="KW-1185">Reference proteome</keyword>
<accession>A0AA90NL58</accession>
<evidence type="ECO:0000313" key="1">
    <source>
        <dbReference type="EMBL" id="MDP0588984.1"/>
    </source>
</evidence>